<evidence type="ECO:0000313" key="9">
    <source>
        <dbReference type="EMBL" id="MDT8998805.1"/>
    </source>
</evidence>
<evidence type="ECO:0000256" key="3">
    <source>
        <dbReference type="ARBA" id="ARBA00011484"/>
    </source>
</evidence>
<dbReference type="InterPro" id="IPR003016">
    <property type="entry name" value="2-oxoA_DH_lipoyl-BS"/>
</dbReference>
<dbReference type="Gene3D" id="2.40.50.100">
    <property type="match status" value="1"/>
</dbReference>
<organism evidence="9 10">
    <name type="scientific">Roseateles aquae</name>
    <dbReference type="NCBI Taxonomy" id="3077235"/>
    <lineage>
        <taxon>Bacteria</taxon>
        <taxon>Pseudomonadati</taxon>
        <taxon>Pseudomonadota</taxon>
        <taxon>Betaproteobacteria</taxon>
        <taxon>Burkholderiales</taxon>
        <taxon>Sphaerotilaceae</taxon>
        <taxon>Roseateles</taxon>
    </lineage>
</organism>
<dbReference type="Gene3D" id="3.30.559.10">
    <property type="entry name" value="Chloramphenicol acetyltransferase-like domain"/>
    <property type="match status" value="1"/>
</dbReference>
<proteinExistence type="inferred from homology"/>
<evidence type="ECO:0000256" key="2">
    <source>
        <dbReference type="ARBA" id="ARBA00007317"/>
    </source>
</evidence>
<dbReference type="CDD" id="cd06849">
    <property type="entry name" value="lipoyl_domain"/>
    <property type="match status" value="1"/>
</dbReference>
<dbReference type="Pfam" id="PF00198">
    <property type="entry name" value="2-oxoacid_dh"/>
    <property type="match status" value="1"/>
</dbReference>
<dbReference type="PANTHER" id="PTHR43178:SF5">
    <property type="entry name" value="LIPOAMIDE ACYLTRANSFERASE COMPONENT OF BRANCHED-CHAIN ALPHA-KETO ACID DEHYDROGENASE COMPLEX, MITOCHONDRIAL"/>
    <property type="match status" value="1"/>
</dbReference>
<comment type="cofactor">
    <cofactor evidence="1 7">
        <name>(R)-lipoate</name>
        <dbReference type="ChEBI" id="CHEBI:83088"/>
    </cofactor>
</comment>
<dbReference type="RefSeq" id="WP_315649310.1">
    <property type="nucleotide sequence ID" value="NZ_JAVXZY010000002.1"/>
</dbReference>
<dbReference type="EMBL" id="JAVXZY010000002">
    <property type="protein sequence ID" value="MDT8998805.1"/>
    <property type="molecule type" value="Genomic_DNA"/>
</dbReference>
<sequence>MAVAINVPRVNNNDDEVKLVQLNVAVGQRVEVGEIVAEVETDKAVVEIEAPAAGYVLALRGEIDTQLRVGSVLIWLGETAEEAVPDEGAAAVSGDAAAAGAEAAPTAKALLLLRRHGLHADQVPTAGARLTAADVEAYVARRGSSAAPAGGRGRAPEASASSMAVAGSVQALASHERGMLATVSWQRDHAVPGYIEIEYDQAPWASAAKQFQSERGGLLSPLLPLMAAKLARLARDNPKINATLVEQGRYEFGQVNLGFTVQVGEVLYLTVVEDAAQKEAAQVVTELVELQRLANAHKLSPQQCTGATLGFSSMARWKVGRHIPVLSPYTSLMVAHTAVDDERGVLGATYDHRVLTGADVVKVLKLLSKP</sequence>
<comment type="subunit">
    <text evidence="3">Forms a 24-polypeptide structural core with octahedral symmetry.</text>
</comment>
<dbReference type="EC" id="2.3.1.-" evidence="7"/>
<accession>A0ABU3P9A7</accession>
<dbReference type="SUPFAM" id="SSF51230">
    <property type="entry name" value="Single hybrid motif"/>
    <property type="match status" value="1"/>
</dbReference>
<evidence type="ECO:0000256" key="6">
    <source>
        <dbReference type="ARBA" id="ARBA00023315"/>
    </source>
</evidence>
<dbReference type="PANTHER" id="PTHR43178">
    <property type="entry name" value="DIHYDROLIPOAMIDE ACETYLTRANSFERASE COMPONENT OF PYRUVATE DEHYDROGENASE COMPLEX"/>
    <property type="match status" value="1"/>
</dbReference>
<evidence type="ECO:0000256" key="4">
    <source>
        <dbReference type="ARBA" id="ARBA00022679"/>
    </source>
</evidence>
<evidence type="ECO:0000259" key="8">
    <source>
        <dbReference type="PROSITE" id="PS50968"/>
    </source>
</evidence>
<dbReference type="Pfam" id="PF00364">
    <property type="entry name" value="Biotin_lipoyl"/>
    <property type="match status" value="1"/>
</dbReference>
<evidence type="ECO:0000256" key="7">
    <source>
        <dbReference type="RuleBase" id="RU003423"/>
    </source>
</evidence>
<evidence type="ECO:0000313" key="10">
    <source>
        <dbReference type="Proteomes" id="UP001246372"/>
    </source>
</evidence>
<comment type="similarity">
    <text evidence="2 7">Belongs to the 2-oxoacid dehydrogenase family.</text>
</comment>
<keyword evidence="4 7" id="KW-0808">Transferase</keyword>
<reference evidence="9" key="1">
    <citation type="submission" date="2023-09" db="EMBL/GenBank/DDBJ databases">
        <title>Paucibacter sp. APW11 Genome sequencing and assembly.</title>
        <authorList>
            <person name="Kim I."/>
        </authorList>
    </citation>
    <scope>NUCLEOTIDE SEQUENCE</scope>
    <source>
        <strain evidence="9">APW11</strain>
    </source>
</reference>
<dbReference type="SUPFAM" id="SSF52777">
    <property type="entry name" value="CoA-dependent acyltransferases"/>
    <property type="match status" value="1"/>
</dbReference>
<keyword evidence="10" id="KW-1185">Reference proteome</keyword>
<dbReference type="InterPro" id="IPR011053">
    <property type="entry name" value="Single_hybrid_motif"/>
</dbReference>
<dbReference type="InterPro" id="IPR050743">
    <property type="entry name" value="2-oxoacid_DH_E2_comp"/>
</dbReference>
<protein>
    <recommendedName>
        <fullName evidence="7">Dihydrolipoamide acetyltransferase component of pyruvate dehydrogenase complex</fullName>
        <ecNumber evidence="7">2.3.1.-</ecNumber>
    </recommendedName>
</protein>
<evidence type="ECO:0000256" key="5">
    <source>
        <dbReference type="ARBA" id="ARBA00022823"/>
    </source>
</evidence>
<dbReference type="Proteomes" id="UP001246372">
    <property type="component" value="Unassembled WGS sequence"/>
</dbReference>
<name>A0ABU3P9A7_9BURK</name>
<comment type="caution">
    <text evidence="9">The sequence shown here is derived from an EMBL/GenBank/DDBJ whole genome shotgun (WGS) entry which is preliminary data.</text>
</comment>
<evidence type="ECO:0000256" key="1">
    <source>
        <dbReference type="ARBA" id="ARBA00001938"/>
    </source>
</evidence>
<keyword evidence="5 7" id="KW-0450">Lipoyl</keyword>
<gene>
    <name evidence="9" type="ORF">RQP53_05950</name>
</gene>
<keyword evidence="6 7" id="KW-0012">Acyltransferase</keyword>
<dbReference type="InterPro" id="IPR023213">
    <property type="entry name" value="CAT-like_dom_sf"/>
</dbReference>
<dbReference type="InterPro" id="IPR001078">
    <property type="entry name" value="2-oxoacid_DH_actylTfrase"/>
</dbReference>
<dbReference type="InterPro" id="IPR000089">
    <property type="entry name" value="Biotin_lipoyl"/>
</dbReference>
<dbReference type="PROSITE" id="PS50968">
    <property type="entry name" value="BIOTINYL_LIPOYL"/>
    <property type="match status" value="1"/>
</dbReference>
<feature type="domain" description="Lipoyl-binding" evidence="8">
    <location>
        <begin position="2"/>
        <end position="80"/>
    </location>
</feature>
<dbReference type="PROSITE" id="PS00189">
    <property type="entry name" value="LIPOYL"/>
    <property type="match status" value="1"/>
</dbReference>